<dbReference type="STRING" id="92947.BVG79_01723"/>
<accession>A0A1W6P1A5</accession>
<gene>
    <name evidence="2" type="ORF">BVG79_01723</name>
</gene>
<organism evidence="2 3">
    <name type="scientific">Ketogulonicigenium robustum</name>
    <dbReference type="NCBI Taxonomy" id="92947"/>
    <lineage>
        <taxon>Bacteria</taxon>
        <taxon>Pseudomonadati</taxon>
        <taxon>Pseudomonadota</taxon>
        <taxon>Alphaproteobacteria</taxon>
        <taxon>Rhodobacterales</taxon>
        <taxon>Roseobacteraceae</taxon>
        <taxon>Ketogulonicigenium</taxon>
    </lineage>
</organism>
<feature type="coiled-coil region" evidence="1">
    <location>
        <begin position="54"/>
        <end position="81"/>
    </location>
</feature>
<dbReference type="OrthoDB" id="7871100at2"/>
<keyword evidence="3" id="KW-1185">Reference proteome</keyword>
<protein>
    <submittedName>
        <fullName evidence="2">Uncharacterized protein</fullName>
    </submittedName>
</protein>
<dbReference type="Gene3D" id="1.10.287.1490">
    <property type="match status" value="1"/>
</dbReference>
<dbReference type="RefSeq" id="WP_085786511.1">
    <property type="nucleotide sequence ID" value="NZ_CP019937.1"/>
</dbReference>
<dbReference type="KEGG" id="kro:BVG79_01723"/>
<name>A0A1W6P1A5_9RHOB</name>
<keyword evidence="1" id="KW-0175">Coiled coil</keyword>
<sequence>MIQDSDDRPLLSGEQRIAAAVGRVNAALTRMAQLMDRAPAPAYPADTPEIEAALYDAESRVARLEAHLAAERERLAVVEQQLAAQGGRLAEIDDELYRLRQSNAELRAITEELRASLSANVADPALVNRAMEAEIAALQANRAADLAEVSAVIAGLRPLVANAGRSAPRQLDAEEEN</sequence>
<dbReference type="AlphaFoldDB" id="A0A1W6P1A5"/>
<evidence type="ECO:0000256" key="1">
    <source>
        <dbReference type="SAM" id="Coils"/>
    </source>
</evidence>
<reference evidence="2 3" key="1">
    <citation type="submission" date="2017-02" db="EMBL/GenBank/DDBJ databases">
        <title>Ketogulonicigenium robustum SPU B003 Genome sequencing and assembly.</title>
        <authorList>
            <person name="Li Y."/>
            <person name="Liu L."/>
            <person name="Wang C."/>
            <person name="Zhang M."/>
            <person name="Zhang T."/>
            <person name="Zhang Y."/>
        </authorList>
    </citation>
    <scope>NUCLEOTIDE SEQUENCE [LARGE SCALE GENOMIC DNA]</scope>
    <source>
        <strain evidence="2 3">SPU_B003</strain>
    </source>
</reference>
<evidence type="ECO:0000313" key="3">
    <source>
        <dbReference type="Proteomes" id="UP000242447"/>
    </source>
</evidence>
<dbReference type="EMBL" id="CP019937">
    <property type="protein sequence ID" value="ARO15067.1"/>
    <property type="molecule type" value="Genomic_DNA"/>
</dbReference>
<evidence type="ECO:0000313" key="2">
    <source>
        <dbReference type="EMBL" id="ARO15067.1"/>
    </source>
</evidence>
<proteinExistence type="predicted"/>
<dbReference type="Proteomes" id="UP000242447">
    <property type="component" value="Chromosome"/>
</dbReference>